<evidence type="ECO:0000256" key="1">
    <source>
        <dbReference type="ARBA" id="ARBA00004236"/>
    </source>
</evidence>
<dbReference type="GO" id="GO:0043005">
    <property type="term" value="C:neuron projection"/>
    <property type="evidence" value="ECO:0007669"/>
    <property type="project" value="UniProtKB-SubCell"/>
</dbReference>
<protein>
    <submittedName>
        <fullName evidence="10 11">Uncharacterized protein</fullName>
    </submittedName>
</protein>
<sequence length="216" mass="23927">MPQQQPQPQTSPPQPPAAASSSTIIDLNVGGVHYSTALATLVKHPNSKLAKSVLKLFNIEPTEQQLDNIVDTSNNNSTIPSSSSTSSTNITTLATVSEATKKIFIDRDGVLFRFILDFLRQKSTDHFKLPEHFAETERLACEADYYGLTEMVHQLRNKHKSSLATKFLEAGDENERCITLGYRGTFAFGRDGGMADVKFRKLLRILVAGRVQLCKE</sequence>
<feature type="region of interest" description="Disordered" evidence="7">
    <location>
        <begin position="1"/>
        <end position="21"/>
    </location>
</feature>
<feature type="domain" description="KCTD8/12/16 H1" evidence="9">
    <location>
        <begin position="177"/>
        <end position="216"/>
    </location>
</feature>
<dbReference type="EnsemblMetazoa" id="HelroT82003">
    <property type="protein sequence ID" value="HelroP82003"/>
    <property type="gene ID" value="HelroG82003"/>
</dbReference>
<dbReference type="InterPro" id="IPR057093">
    <property type="entry name" value="H1_KCTD8_12_16"/>
</dbReference>
<evidence type="ECO:0000313" key="10">
    <source>
        <dbReference type="EMBL" id="ESO01262.1"/>
    </source>
</evidence>
<accession>T1G4L6</accession>
<evidence type="ECO:0000256" key="5">
    <source>
        <dbReference type="ARBA" id="ARBA00023136"/>
    </source>
</evidence>
<dbReference type="EMBL" id="KB096785">
    <property type="protein sequence ID" value="ESO01262.1"/>
    <property type="molecule type" value="Genomic_DNA"/>
</dbReference>
<evidence type="ECO:0000313" key="12">
    <source>
        <dbReference type="Proteomes" id="UP000015101"/>
    </source>
</evidence>
<dbReference type="GeneID" id="20216014"/>
<dbReference type="Gene3D" id="3.30.710.10">
    <property type="entry name" value="Potassium Channel Kv1.1, Chain A"/>
    <property type="match status" value="1"/>
</dbReference>
<dbReference type="InterPro" id="IPR011333">
    <property type="entry name" value="SKP1/BTB/POZ_sf"/>
</dbReference>
<dbReference type="OMA" id="DENERCI"/>
<evidence type="ECO:0000256" key="2">
    <source>
        <dbReference type="ARBA" id="ARBA00004487"/>
    </source>
</evidence>
<keyword evidence="5" id="KW-0472">Membrane</keyword>
<reference evidence="11" key="3">
    <citation type="submission" date="2015-06" db="UniProtKB">
        <authorList>
            <consortium name="EnsemblMetazoa"/>
        </authorList>
    </citation>
    <scope>IDENTIFICATION</scope>
</reference>
<proteinExistence type="predicted"/>
<organism evidence="11 12">
    <name type="scientific">Helobdella robusta</name>
    <name type="common">Californian leech</name>
    <dbReference type="NCBI Taxonomy" id="6412"/>
    <lineage>
        <taxon>Eukaryota</taxon>
        <taxon>Metazoa</taxon>
        <taxon>Spiralia</taxon>
        <taxon>Lophotrochozoa</taxon>
        <taxon>Annelida</taxon>
        <taxon>Clitellata</taxon>
        <taxon>Hirudinea</taxon>
        <taxon>Rhynchobdellida</taxon>
        <taxon>Glossiphoniidae</taxon>
        <taxon>Helobdella</taxon>
    </lineage>
</organism>
<dbReference type="GO" id="GO:0005886">
    <property type="term" value="C:plasma membrane"/>
    <property type="evidence" value="ECO:0007669"/>
    <property type="project" value="UniProtKB-SubCell"/>
</dbReference>
<evidence type="ECO:0000256" key="7">
    <source>
        <dbReference type="SAM" id="MobiDB-lite"/>
    </source>
</evidence>
<evidence type="ECO:0000256" key="4">
    <source>
        <dbReference type="ARBA" id="ARBA00022553"/>
    </source>
</evidence>
<dbReference type="EMBL" id="AMQM01005039">
    <property type="status" value="NOT_ANNOTATED_CDS"/>
    <property type="molecule type" value="Genomic_DNA"/>
</dbReference>
<evidence type="ECO:0000259" key="8">
    <source>
        <dbReference type="Pfam" id="PF02214"/>
    </source>
</evidence>
<dbReference type="RefSeq" id="XP_009020498.1">
    <property type="nucleotide sequence ID" value="XM_009022250.1"/>
</dbReference>
<dbReference type="InterPro" id="IPR003131">
    <property type="entry name" value="T1-type_BTB"/>
</dbReference>
<evidence type="ECO:0000259" key="9">
    <source>
        <dbReference type="Pfam" id="PF23110"/>
    </source>
</evidence>
<keyword evidence="4" id="KW-0597">Phosphoprotein</keyword>
<keyword evidence="6" id="KW-0966">Cell projection</keyword>
<feature type="domain" description="Potassium channel tetramerisation-type BTB" evidence="8">
    <location>
        <begin position="25"/>
        <end position="151"/>
    </location>
</feature>
<dbReference type="AlphaFoldDB" id="T1G4L6"/>
<dbReference type="Proteomes" id="UP000015101">
    <property type="component" value="Unassembled WGS sequence"/>
</dbReference>
<dbReference type="Pfam" id="PF23110">
    <property type="entry name" value="H1_KCTD8_12_16"/>
    <property type="match status" value="1"/>
</dbReference>
<name>T1G4L6_HELRO</name>
<dbReference type="HOGENOM" id="CLU_1280515_0_0_1"/>
<gene>
    <name evidence="11" type="primary">20216014</name>
    <name evidence="10" type="ORF">HELRODRAFT_82003</name>
</gene>
<dbReference type="OrthoDB" id="2414723at2759"/>
<evidence type="ECO:0000256" key="6">
    <source>
        <dbReference type="ARBA" id="ARBA00023273"/>
    </source>
</evidence>
<dbReference type="KEGG" id="hro:HELRODRAFT_82003"/>
<comment type="subcellular location">
    <subcellularLocation>
        <location evidence="1">Cell membrane</location>
    </subcellularLocation>
    <subcellularLocation>
        <location evidence="2">Cell projection</location>
        <location evidence="2">Neuron projection</location>
    </subcellularLocation>
</comment>
<dbReference type="PANTHER" id="PTHR14499">
    <property type="entry name" value="POTASSIUM CHANNEL TETRAMERIZATION DOMAIN-CONTAINING"/>
    <property type="match status" value="1"/>
</dbReference>
<dbReference type="CTD" id="20216014"/>
<keyword evidence="3" id="KW-1003">Cell membrane</keyword>
<dbReference type="GO" id="GO:0051260">
    <property type="term" value="P:protein homooligomerization"/>
    <property type="evidence" value="ECO:0007669"/>
    <property type="project" value="InterPro"/>
</dbReference>
<reference evidence="10 12" key="2">
    <citation type="journal article" date="2013" name="Nature">
        <title>Insights into bilaterian evolution from three spiralian genomes.</title>
        <authorList>
            <person name="Simakov O."/>
            <person name="Marletaz F."/>
            <person name="Cho S.J."/>
            <person name="Edsinger-Gonzales E."/>
            <person name="Havlak P."/>
            <person name="Hellsten U."/>
            <person name="Kuo D.H."/>
            <person name="Larsson T."/>
            <person name="Lv J."/>
            <person name="Arendt D."/>
            <person name="Savage R."/>
            <person name="Osoegawa K."/>
            <person name="de Jong P."/>
            <person name="Grimwood J."/>
            <person name="Chapman J.A."/>
            <person name="Shapiro H."/>
            <person name="Aerts A."/>
            <person name="Otillar R.P."/>
            <person name="Terry A.Y."/>
            <person name="Boore J.L."/>
            <person name="Grigoriev I.V."/>
            <person name="Lindberg D.R."/>
            <person name="Seaver E.C."/>
            <person name="Weisblat D.A."/>
            <person name="Putnam N.H."/>
            <person name="Rokhsar D.S."/>
        </authorList>
    </citation>
    <scope>NUCLEOTIDE SEQUENCE</scope>
</reference>
<dbReference type="eggNOG" id="KOG2723">
    <property type="taxonomic scope" value="Eukaryota"/>
</dbReference>
<evidence type="ECO:0000313" key="11">
    <source>
        <dbReference type="EnsemblMetazoa" id="HelroP82003"/>
    </source>
</evidence>
<dbReference type="STRING" id="6412.T1G4L6"/>
<keyword evidence="12" id="KW-1185">Reference proteome</keyword>
<evidence type="ECO:0000256" key="3">
    <source>
        <dbReference type="ARBA" id="ARBA00022475"/>
    </source>
</evidence>
<dbReference type="PANTHER" id="PTHR14499:SF136">
    <property type="entry name" value="GH08630P"/>
    <property type="match status" value="1"/>
</dbReference>
<dbReference type="InParanoid" id="T1G4L6"/>
<dbReference type="SUPFAM" id="SSF54695">
    <property type="entry name" value="POZ domain"/>
    <property type="match status" value="1"/>
</dbReference>
<reference evidence="12" key="1">
    <citation type="submission" date="2012-12" db="EMBL/GenBank/DDBJ databases">
        <authorList>
            <person name="Hellsten U."/>
            <person name="Grimwood J."/>
            <person name="Chapman J.A."/>
            <person name="Shapiro H."/>
            <person name="Aerts A."/>
            <person name="Otillar R.P."/>
            <person name="Terry A.Y."/>
            <person name="Boore J.L."/>
            <person name="Simakov O."/>
            <person name="Marletaz F."/>
            <person name="Cho S.-J."/>
            <person name="Edsinger-Gonzales E."/>
            <person name="Havlak P."/>
            <person name="Kuo D.-H."/>
            <person name="Larsson T."/>
            <person name="Lv J."/>
            <person name="Arendt D."/>
            <person name="Savage R."/>
            <person name="Osoegawa K."/>
            <person name="de Jong P."/>
            <person name="Lindberg D.R."/>
            <person name="Seaver E.C."/>
            <person name="Weisblat D.A."/>
            <person name="Putnam N.H."/>
            <person name="Grigoriev I.V."/>
            <person name="Rokhsar D.S."/>
        </authorList>
    </citation>
    <scope>NUCLEOTIDE SEQUENCE</scope>
</reference>
<dbReference type="Pfam" id="PF02214">
    <property type="entry name" value="BTB_2"/>
    <property type="match status" value="1"/>
</dbReference>